<dbReference type="SUPFAM" id="SSF81901">
    <property type="entry name" value="HCP-like"/>
    <property type="match status" value="2"/>
</dbReference>
<dbReference type="InterPro" id="IPR011990">
    <property type="entry name" value="TPR-like_helical_dom_sf"/>
</dbReference>
<protein>
    <submittedName>
        <fullName evidence="3">Sel1 repeat-containing protein</fullName>
    </submittedName>
</protein>
<evidence type="ECO:0000256" key="2">
    <source>
        <dbReference type="SAM" id="SignalP"/>
    </source>
</evidence>
<keyword evidence="4" id="KW-1185">Reference proteome</keyword>
<feature type="signal peptide" evidence="2">
    <location>
        <begin position="1"/>
        <end position="22"/>
    </location>
</feature>
<dbReference type="InterPro" id="IPR006597">
    <property type="entry name" value="Sel1-like"/>
</dbReference>
<dbReference type="EMBL" id="FOLO01000024">
    <property type="protein sequence ID" value="SFC94215.1"/>
    <property type="molecule type" value="Genomic_DNA"/>
</dbReference>
<dbReference type="Pfam" id="PF08238">
    <property type="entry name" value="Sel1"/>
    <property type="match status" value="6"/>
</dbReference>
<feature type="compositionally biased region" description="Basic and acidic residues" evidence="1">
    <location>
        <begin position="284"/>
        <end position="294"/>
    </location>
</feature>
<accession>A0A1I1N9T2</accession>
<name>A0A1I1N9T2_9GAMM</name>
<dbReference type="STRING" id="1123010.SAMN02745724_02988"/>
<keyword evidence="2" id="KW-0732">Signal</keyword>
<reference evidence="3 4" key="1">
    <citation type="submission" date="2016-10" db="EMBL/GenBank/DDBJ databases">
        <authorList>
            <person name="de Groot N.N."/>
        </authorList>
    </citation>
    <scope>NUCLEOTIDE SEQUENCE [LARGE SCALE GENOMIC DNA]</scope>
    <source>
        <strain evidence="3 4">DSM 6059</strain>
    </source>
</reference>
<dbReference type="SMART" id="SM00671">
    <property type="entry name" value="SEL1"/>
    <property type="match status" value="6"/>
</dbReference>
<evidence type="ECO:0000313" key="3">
    <source>
        <dbReference type="EMBL" id="SFC94215.1"/>
    </source>
</evidence>
<feature type="compositionally biased region" description="Polar residues" evidence="1">
    <location>
        <begin position="297"/>
        <end position="315"/>
    </location>
</feature>
<dbReference type="PANTHER" id="PTHR11102:SF160">
    <property type="entry name" value="ERAD-ASSOCIATED E3 UBIQUITIN-PROTEIN LIGASE COMPONENT HRD3"/>
    <property type="match status" value="1"/>
</dbReference>
<feature type="chain" id="PRO_5011617931" evidence="2">
    <location>
        <begin position="23"/>
        <end position="421"/>
    </location>
</feature>
<gene>
    <name evidence="3" type="ORF">SAMN02745724_02988</name>
</gene>
<dbReference type="InterPro" id="IPR050767">
    <property type="entry name" value="Sel1_AlgK"/>
</dbReference>
<dbReference type="Gene3D" id="1.25.40.10">
    <property type="entry name" value="Tetratricopeptide repeat domain"/>
    <property type="match status" value="2"/>
</dbReference>
<feature type="region of interest" description="Disordered" evidence="1">
    <location>
        <begin position="281"/>
        <end position="323"/>
    </location>
</feature>
<evidence type="ECO:0000256" key="1">
    <source>
        <dbReference type="SAM" id="MobiDB-lite"/>
    </source>
</evidence>
<dbReference type="Proteomes" id="UP000198862">
    <property type="component" value="Unassembled WGS sequence"/>
</dbReference>
<proteinExistence type="predicted"/>
<dbReference type="PANTHER" id="PTHR11102">
    <property type="entry name" value="SEL-1-LIKE PROTEIN"/>
    <property type="match status" value="1"/>
</dbReference>
<sequence>MLKLLSYSFIFCLFMLASPVKADCQSEFNNKNYIEAFGICQNESEESADAQFIMAQIYAKGLGVGRDLTQAINYLSQAAQAEHTQAMFNLAVAFELGKGVEKNLVVSHEWQLKSAHKGWLKAQRKVAKMYETGQGVRPDAEQAYIWYKKAAEQGDADSQLELGAVLLQGINLPGKTVQKDIDKGLYWIKESAKQNNAEAQFAIATLIIDKAPEEAMSFYLKAAENGNKFAMHNLASIYLKGEIVPQDVVNSKHFAVMAIAKGQKSSQSILDHIVQLENLNKNGSKKENTKEVEKTPQLASSEQTSPAINEQNITENKGETEAETTVKTQVENEFITSLRNANYVLQLASMAKKTSVNGFIKKYNLMNKVHVLFIPNTKRYLILSEPKEYLTQARELQKQYNELLNSSAWLRKTPAVLALLH</sequence>
<evidence type="ECO:0000313" key="4">
    <source>
        <dbReference type="Proteomes" id="UP000198862"/>
    </source>
</evidence>
<dbReference type="RefSeq" id="WP_177208062.1">
    <property type="nucleotide sequence ID" value="NZ_FOLO01000024.1"/>
</dbReference>
<organism evidence="3 4">
    <name type="scientific">Pseudoalteromonas denitrificans DSM 6059</name>
    <dbReference type="NCBI Taxonomy" id="1123010"/>
    <lineage>
        <taxon>Bacteria</taxon>
        <taxon>Pseudomonadati</taxon>
        <taxon>Pseudomonadota</taxon>
        <taxon>Gammaproteobacteria</taxon>
        <taxon>Alteromonadales</taxon>
        <taxon>Pseudoalteromonadaceae</taxon>
        <taxon>Pseudoalteromonas</taxon>
    </lineage>
</organism>
<dbReference type="AlphaFoldDB" id="A0A1I1N9T2"/>